<dbReference type="Proteomes" id="UP000092659">
    <property type="component" value="Chromosome"/>
</dbReference>
<evidence type="ECO:0000313" key="3">
    <source>
        <dbReference type="EMBL" id="MBP2050745.1"/>
    </source>
</evidence>
<sequence length="224" mass="23413">MKRKQPEPIPGDLSEAFVSAADDAPRTPVPLAAIEREGRTRRRRRRIAALLTCCLLVLGPLGYVTWRLVGGAGSGSATPGKTVAAGAVRVVAAGERVRPLSGTELWLTKDGAHWSAPKGGGEFLPVAGLSSGTPAVTLRLEVVDGRLLLSGVHHGGGPAARVEVETPSGRVPGKVLTLAGDPGWDVWYATTRFVVAKDKRMLLDTRVTVYDANGKVLARGGVGS</sequence>
<proteinExistence type="predicted"/>
<evidence type="ECO:0000313" key="2">
    <source>
        <dbReference type="EMBL" id="ANP48316.1"/>
    </source>
</evidence>
<reference evidence="3 5" key="2">
    <citation type="submission" date="2021-03" db="EMBL/GenBank/DDBJ databases">
        <title>Genomic Encyclopedia of Type Strains, Phase IV (KMG-IV): sequencing the most valuable type-strain genomes for metagenomic binning, comparative biology and taxonomic classification.</title>
        <authorList>
            <person name="Goeker M."/>
        </authorList>
    </citation>
    <scope>NUCLEOTIDE SEQUENCE [LARGE SCALE GENOMIC DNA]</scope>
    <source>
        <strain evidence="3 5">DSM 40499</strain>
    </source>
</reference>
<keyword evidence="5" id="KW-1185">Reference proteome</keyword>
<evidence type="ECO:0000256" key="1">
    <source>
        <dbReference type="SAM" id="Phobius"/>
    </source>
</evidence>
<dbReference type="EMBL" id="JAGGLP010000007">
    <property type="protein sequence ID" value="MBP2050745.1"/>
    <property type="molecule type" value="Genomic_DNA"/>
</dbReference>
<keyword evidence="1" id="KW-0472">Membrane</keyword>
<dbReference type="RefSeq" id="WP_067299302.1">
    <property type="nucleotide sequence ID" value="NZ_CP016279.1"/>
</dbReference>
<dbReference type="Proteomes" id="UP001519309">
    <property type="component" value="Unassembled WGS sequence"/>
</dbReference>
<accession>A0A1B1AP45</accession>
<dbReference type="STRING" id="68214.AVL59_00865"/>
<evidence type="ECO:0000313" key="5">
    <source>
        <dbReference type="Proteomes" id="UP001519309"/>
    </source>
</evidence>
<keyword evidence="1" id="KW-0812">Transmembrane</keyword>
<dbReference type="EMBL" id="CP016279">
    <property type="protein sequence ID" value="ANP48316.1"/>
    <property type="molecule type" value="Genomic_DNA"/>
</dbReference>
<evidence type="ECO:0000313" key="4">
    <source>
        <dbReference type="Proteomes" id="UP000092659"/>
    </source>
</evidence>
<dbReference type="OrthoDB" id="4335667at2"/>
<name>A0A1B1AP45_9ACTN</name>
<dbReference type="KEGG" id="sgs:AVL59_00865"/>
<organism evidence="2 4">
    <name type="scientific">Streptomyces griseochromogenes</name>
    <dbReference type="NCBI Taxonomy" id="68214"/>
    <lineage>
        <taxon>Bacteria</taxon>
        <taxon>Bacillati</taxon>
        <taxon>Actinomycetota</taxon>
        <taxon>Actinomycetes</taxon>
        <taxon>Kitasatosporales</taxon>
        <taxon>Streptomycetaceae</taxon>
        <taxon>Streptomyces</taxon>
    </lineage>
</organism>
<feature type="transmembrane region" description="Helical" evidence="1">
    <location>
        <begin position="47"/>
        <end position="66"/>
    </location>
</feature>
<protein>
    <submittedName>
        <fullName evidence="2">Uncharacterized protein</fullName>
    </submittedName>
</protein>
<dbReference type="AlphaFoldDB" id="A0A1B1AP45"/>
<keyword evidence="1" id="KW-1133">Transmembrane helix</keyword>
<gene>
    <name evidence="2" type="ORF">AVL59_00865</name>
    <name evidence="3" type="ORF">J2Z21_003695</name>
</gene>
<reference evidence="2 4" key="1">
    <citation type="submission" date="2016-06" db="EMBL/GenBank/DDBJ databases">
        <title>Complete genome sequence of Streptomyces griseochromogenes ATCC 14511, the Blasticidin S producer.</title>
        <authorList>
            <person name="Wu L."/>
        </authorList>
    </citation>
    <scope>NUCLEOTIDE SEQUENCE [LARGE SCALE GENOMIC DNA]</scope>
    <source>
        <strain evidence="2 4">ATCC 14511</strain>
    </source>
</reference>